<dbReference type="Pfam" id="PF26021">
    <property type="entry name" value="Ferritin_C144_05"/>
    <property type="match status" value="1"/>
</dbReference>
<keyword evidence="3 7" id="KW-0863">Zinc-finger</keyword>
<dbReference type="InterPro" id="IPR013083">
    <property type="entry name" value="Znf_RING/FYVE/PHD"/>
</dbReference>
<dbReference type="Gene3D" id="3.40.50.10810">
    <property type="entry name" value="Tandem AAA-ATPase domain"/>
    <property type="match status" value="1"/>
</dbReference>
<dbReference type="InterPro" id="IPR000330">
    <property type="entry name" value="SNF2_N"/>
</dbReference>
<dbReference type="RefSeq" id="XP_022466172.1">
    <property type="nucleotide sequence ID" value="XM_022609814.1"/>
</dbReference>
<dbReference type="GO" id="GO:0016787">
    <property type="term" value="F:hydrolase activity"/>
    <property type="evidence" value="ECO:0007669"/>
    <property type="project" value="UniProtKB-KW"/>
</dbReference>
<dbReference type="Gene3D" id="3.40.50.300">
    <property type="entry name" value="P-loop containing nucleotide triphosphate hydrolases"/>
    <property type="match status" value="1"/>
</dbReference>
<dbReference type="InterPro" id="IPR049730">
    <property type="entry name" value="SNF2/RAD54-like_C"/>
</dbReference>
<keyword evidence="4" id="KW-0378">Hydrolase</keyword>
<evidence type="ECO:0000313" key="13">
    <source>
        <dbReference type="Proteomes" id="UP000006310"/>
    </source>
</evidence>
<dbReference type="GO" id="GO:0005634">
    <property type="term" value="C:nucleus"/>
    <property type="evidence" value="ECO:0007669"/>
    <property type="project" value="TreeGrafter"/>
</dbReference>
<evidence type="ECO:0000256" key="6">
    <source>
        <dbReference type="ARBA" id="ARBA00022840"/>
    </source>
</evidence>
<evidence type="ECO:0000313" key="12">
    <source>
        <dbReference type="EMBL" id="CCK71927.1"/>
    </source>
</evidence>
<dbReference type="PROSITE" id="PS50089">
    <property type="entry name" value="ZF_RING_2"/>
    <property type="match status" value="1"/>
</dbReference>
<keyword evidence="6" id="KW-0067">ATP-binding</keyword>
<dbReference type="InterPro" id="IPR052583">
    <property type="entry name" value="ATP-helicase/E3_Ub-Ligase"/>
</dbReference>
<dbReference type="SMART" id="SM00490">
    <property type="entry name" value="HELICc"/>
    <property type="match status" value="1"/>
</dbReference>
<dbReference type="SUPFAM" id="SSF52540">
    <property type="entry name" value="P-loop containing nucleoside triphosphate hydrolases"/>
    <property type="match status" value="2"/>
</dbReference>
<feature type="coiled-coil region" evidence="8">
    <location>
        <begin position="139"/>
        <end position="166"/>
    </location>
</feature>
<evidence type="ECO:0000256" key="7">
    <source>
        <dbReference type="PROSITE-ProRule" id="PRU00175"/>
    </source>
</evidence>
<evidence type="ECO:0008006" key="14">
    <source>
        <dbReference type="Google" id="ProtNLM"/>
    </source>
</evidence>
<keyword evidence="1" id="KW-0479">Metal-binding</keyword>
<sequence length="1493" mass="172593">MLRFISVDIPSGDVEFAVGLSELHSRGVDAGTDVQNKIVSPKRRLHLVSFQICVGTLKQAVDVDGVPVSLFLDAGRTLQVFIHDDLFCKIDLDNELVGDDVAMYLLELATWHSLQNKLRAQLTREEPPRKRVRLDDSTTKEQQRQLRQLQRKCKDLELTNIRLQYQGTAQGTFIISFDVSLIFKENQCNKFSVETNRFLDLLSSTHTHYLLESHEANSNFIQRLFLEQTVKHTNDILRDKLLPGDTVTNLNLKLLTFQRRSVQWLLDKERSAYKIDKPGQDSIDKDTILTFLNDRICYGYELLDSSVEENAMYWNRFTNFCLPYKYALGVFEDFHERGTLRVGAKGLLSEEMGLGKTIEVLALVLLNRRHLKNQTGKTYQNRERKVIHQTKTTLLICPNALLKQWVNEIETHTTQGSLSVFHYLGYNDVIERFGTSNITEIIVKLSQYDIIITTYNVINLELHYAQYNANIRSRRNQYTTPKYDYSSPLSLMEFWRIVLDEVQMLKSDNTQIAKCTSLLSRIHTWGVSGTPVQTVRDIQTIFSYLKIQPFAELNDIIMKLDMSLRKRSPSSEILRNGVRFSLQKLMSIFLKYDICIRHTKNDVAHQIHLPKQTNYIIPLEFNPIEWDNYLNLWNDFIADSHFGPNGENETNLSSIQLNQWLVRLRYLCCHAIIPENIADMFASKHGKSLRKNRKLNDMSKEDEQKSAVKNIDDVLKLMQVDAMDTLNSLYRENVQLQIKSAQVTMELDHDPEAGIALLCKVITGIMRDLENKFQIADVFSLDNEKSSNVKVRPYFDLLHQSYFFIGTGYYFLGSKKLELVDEENEKIKLLENGSPLKEYAEVYTPMEMAQIEKNQQAEKKNYDIAEKLRKKMLLERSEVVTETTNETRELFDKDESGKYSTTLDIIEFDGANDWSANHLVATVFKALRHMIQLLNKQAEQFNELTSNLSELLYKPITGEYDEENEDAKAEEYSNSLDDQDKIFAIFHCLEELLKNRAFAIQSEDEKIKINAKNAIVVDPTYSPYHQDLIKSLILVDNGTSLKSIFYDLRNSKIVVSSSKNNTKDLTESFEDYLLGYSEEIPRMMREMTSVKESLKRFNHIYNAKVEYFGQLQRISDSLVSLLQLEPTKLNSVLRSLKSNKRYDHNLKRINQIESRIKYLTNLSNLNKAIESEKVFNCSICLGIIHHGSIMKCGHFFCRDCIHSWLKNQRTCPICKREATSTELYNFKFKNHDNIDVPGPNINSKAATVITPPSSTEEKESARGKIAGTDTREDQDLLFADRYVRFPQMEDVSRINIKESFGAKLDFMVKLILFLKLQSETSDKAPPQILIYSQNFEFLKIISKILHLNHISYLSCLANSKSISATIDKFKTNNKITCLLLNVRALGAGLNLLNAKYIFLLDPIISHNEELQAMSRNNRIGQDSETYVMNFMIRDSVEESIFKYKCVLDETRKQRARNDVSDADEDEDGDSFEISENATEVVSEKHLWRCFFQK</sequence>
<dbReference type="InterPro" id="IPR027417">
    <property type="entry name" value="P-loop_NTPase"/>
</dbReference>
<dbReference type="OrthoDB" id="5330228at2759"/>
<name>J7S2A7_HUIN7</name>
<organism evidence="12 13">
    <name type="scientific">Huiozyma naganishii (strain ATCC MYA-139 / BCRC 22969 / CBS 8797 / KCTC 17520 / NBRC 10181 / NCYC 3082 / Yp74L-3)</name>
    <name type="common">Yeast</name>
    <name type="synonym">Kazachstania naganishii</name>
    <dbReference type="NCBI Taxonomy" id="1071383"/>
    <lineage>
        <taxon>Eukaryota</taxon>
        <taxon>Fungi</taxon>
        <taxon>Dikarya</taxon>
        <taxon>Ascomycota</taxon>
        <taxon>Saccharomycotina</taxon>
        <taxon>Saccharomycetes</taxon>
        <taxon>Saccharomycetales</taxon>
        <taxon>Saccharomycetaceae</taxon>
        <taxon>Huiozyma</taxon>
    </lineage>
</organism>
<dbReference type="SMART" id="SM00184">
    <property type="entry name" value="RING"/>
    <property type="match status" value="1"/>
</dbReference>
<keyword evidence="5" id="KW-0862">Zinc</keyword>
<dbReference type="Gene3D" id="3.30.40.10">
    <property type="entry name" value="Zinc/RING finger domain, C3HC4 (zinc finger)"/>
    <property type="match status" value="1"/>
</dbReference>
<dbReference type="KEGG" id="kng:KNAG_0I01380"/>
<evidence type="ECO:0000256" key="9">
    <source>
        <dbReference type="SAM" id="MobiDB-lite"/>
    </source>
</evidence>
<proteinExistence type="predicted"/>
<dbReference type="GO" id="GO:0061630">
    <property type="term" value="F:ubiquitin protein ligase activity"/>
    <property type="evidence" value="ECO:0007669"/>
    <property type="project" value="TreeGrafter"/>
</dbReference>
<dbReference type="GO" id="GO:0000209">
    <property type="term" value="P:protein polyubiquitination"/>
    <property type="evidence" value="ECO:0007669"/>
    <property type="project" value="TreeGrafter"/>
</dbReference>
<evidence type="ECO:0000259" key="11">
    <source>
        <dbReference type="PROSITE" id="PS51192"/>
    </source>
</evidence>
<keyword evidence="2" id="KW-0547">Nucleotide-binding</keyword>
<dbReference type="CDD" id="cd23135">
    <property type="entry name" value="RING-HC_IRC20-like"/>
    <property type="match status" value="1"/>
</dbReference>
<reference evidence="12 13" key="1">
    <citation type="journal article" date="2011" name="Proc. Natl. Acad. Sci. U.S.A.">
        <title>Evolutionary erosion of yeast sex chromosomes by mating-type switching accidents.</title>
        <authorList>
            <person name="Gordon J.L."/>
            <person name="Armisen D."/>
            <person name="Proux-Wera E."/>
            <person name="Oheigeartaigh S.S."/>
            <person name="Byrne K.P."/>
            <person name="Wolfe K.H."/>
        </authorList>
    </citation>
    <scope>NUCLEOTIDE SEQUENCE [LARGE SCALE GENOMIC DNA]</scope>
    <source>
        <strain evidence="13">ATCC MYA-139 / BCRC 22969 / CBS 8797 / CCRC 22969 / KCTC 17520 / NBRC 10181 / NCYC 3082</strain>
    </source>
</reference>
<dbReference type="HOGENOM" id="CLU_001592_2_0_1"/>
<evidence type="ECO:0000256" key="5">
    <source>
        <dbReference type="ARBA" id="ARBA00022833"/>
    </source>
</evidence>
<feature type="domain" description="RING-type" evidence="10">
    <location>
        <begin position="1177"/>
        <end position="1215"/>
    </location>
</feature>
<dbReference type="InterPro" id="IPR014001">
    <property type="entry name" value="Helicase_ATP-bd"/>
</dbReference>
<evidence type="ECO:0000256" key="4">
    <source>
        <dbReference type="ARBA" id="ARBA00022801"/>
    </source>
</evidence>
<dbReference type="SMART" id="SM00487">
    <property type="entry name" value="DEXDc"/>
    <property type="match status" value="1"/>
</dbReference>
<dbReference type="GO" id="GO:0006974">
    <property type="term" value="P:DNA damage response"/>
    <property type="evidence" value="ECO:0007669"/>
    <property type="project" value="TreeGrafter"/>
</dbReference>
<dbReference type="STRING" id="1071383.J7S2A7"/>
<dbReference type="CDD" id="cd18793">
    <property type="entry name" value="SF2_C_SNF"/>
    <property type="match status" value="1"/>
</dbReference>
<dbReference type="GeneID" id="34527670"/>
<evidence type="ECO:0000259" key="10">
    <source>
        <dbReference type="PROSITE" id="PS50089"/>
    </source>
</evidence>
<dbReference type="EMBL" id="HE978322">
    <property type="protein sequence ID" value="CCK71927.1"/>
    <property type="molecule type" value="Genomic_DNA"/>
</dbReference>
<dbReference type="Pfam" id="PF13923">
    <property type="entry name" value="zf-C3HC4_2"/>
    <property type="match status" value="1"/>
</dbReference>
<dbReference type="SUPFAM" id="SSF57850">
    <property type="entry name" value="RING/U-box"/>
    <property type="match status" value="1"/>
</dbReference>
<dbReference type="GO" id="GO:0005524">
    <property type="term" value="F:ATP binding"/>
    <property type="evidence" value="ECO:0007669"/>
    <property type="project" value="InterPro"/>
</dbReference>
<feature type="region of interest" description="Disordered" evidence="9">
    <location>
        <begin position="1246"/>
        <end position="1266"/>
    </location>
</feature>
<keyword evidence="13" id="KW-1185">Reference proteome</keyword>
<dbReference type="eggNOG" id="KOG0298">
    <property type="taxonomic scope" value="Eukaryota"/>
</dbReference>
<dbReference type="OMA" id="KAVFFCA"/>
<dbReference type="PROSITE" id="PS00518">
    <property type="entry name" value="ZF_RING_1"/>
    <property type="match status" value="1"/>
</dbReference>
<evidence type="ECO:0000256" key="1">
    <source>
        <dbReference type="ARBA" id="ARBA00022723"/>
    </source>
</evidence>
<evidence type="ECO:0000256" key="8">
    <source>
        <dbReference type="SAM" id="Coils"/>
    </source>
</evidence>
<dbReference type="PANTHER" id="PTHR45865:SF1">
    <property type="entry name" value="E3 UBIQUITIN-PROTEIN LIGASE SHPRH"/>
    <property type="match status" value="1"/>
</dbReference>
<dbReference type="PANTHER" id="PTHR45865">
    <property type="entry name" value="E3 UBIQUITIN-PROTEIN LIGASE SHPRH FAMILY MEMBER"/>
    <property type="match status" value="1"/>
</dbReference>
<feature type="domain" description="Helicase ATP-binding" evidence="11">
    <location>
        <begin position="337"/>
        <end position="549"/>
    </location>
</feature>
<evidence type="ECO:0000256" key="3">
    <source>
        <dbReference type="ARBA" id="ARBA00022771"/>
    </source>
</evidence>
<dbReference type="Proteomes" id="UP000006310">
    <property type="component" value="Chromosome 9"/>
</dbReference>
<reference evidence="13" key="2">
    <citation type="submission" date="2012-08" db="EMBL/GenBank/DDBJ databases">
        <title>Genome sequence of Kazachstania naganishii.</title>
        <authorList>
            <person name="Gordon J.L."/>
            <person name="Armisen D."/>
            <person name="Proux-Wera E."/>
            <person name="OhEigeartaigh S.S."/>
            <person name="Byrne K.P."/>
            <person name="Wolfe K.H."/>
        </authorList>
    </citation>
    <scope>NUCLEOTIDE SEQUENCE [LARGE SCALE GENOMIC DNA]</scope>
    <source>
        <strain evidence="13">ATCC MYA-139 / BCRC 22969 / CBS 8797 / CCRC 22969 / KCTC 17520 / NBRC 10181 / NCYC 3082</strain>
    </source>
</reference>
<dbReference type="GO" id="GO:0008270">
    <property type="term" value="F:zinc ion binding"/>
    <property type="evidence" value="ECO:0007669"/>
    <property type="project" value="UniProtKB-KW"/>
</dbReference>
<dbReference type="Pfam" id="PF00176">
    <property type="entry name" value="SNF2-rel_dom"/>
    <property type="match status" value="1"/>
</dbReference>
<gene>
    <name evidence="12" type="primary">KNAG0I01380</name>
    <name evidence="12" type="ordered locus">KNAG_0I01380</name>
</gene>
<dbReference type="InterPro" id="IPR059033">
    <property type="entry name" value="C144_05_dom"/>
</dbReference>
<dbReference type="InterPro" id="IPR017907">
    <property type="entry name" value="Znf_RING_CS"/>
</dbReference>
<accession>J7S2A7</accession>
<dbReference type="InterPro" id="IPR001650">
    <property type="entry name" value="Helicase_C-like"/>
</dbReference>
<keyword evidence="8" id="KW-0175">Coiled coil</keyword>
<dbReference type="Pfam" id="PF00271">
    <property type="entry name" value="Helicase_C"/>
    <property type="match status" value="1"/>
</dbReference>
<dbReference type="InterPro" id="IPR001841">
    <property type="entry name" value="Znf_RING"/>
</dbReference>
<evidence type="ECO:0000256" key="2">
    <source>
        <dbReference type="ARBA" id="ARBA00022741"/>
    </source>
</evidence>
<dbReference type="PROSITE" id="PS51192">
    <property type="entry name" value="HELICASE_ATP_BIND_1"/>
    <property type="match status" value="1"/>
</dbReference>
<protein>
    <recommendedName>
        <fullName evidence="14">RING-type domain-containing protein</fullName>
    </recommendedName>
</protein>
<dbReference type="InterPro" id="IPR038718">
    <property type="entry name" value="SNF2-like_sf"/>
</dbReference>